<dbReference type="SUPFAM" id="SSF51306">
    <property type="entry name" value="LexA/Signal peptidase"/>
    <property type="match status" value="1"/>
</dbReference>
<proteinExistence type="predicted"/>
<dbReference type="EMBL" id="JAOQJU010000013">
    <property type="protein sequence ID" value="MCU6687073.1"/>
    <property type="molecule type" value="Genomic_DNA"/>
</dbReference>
<dbReference type="Gene3D" id="2.10.109.10">
    <property type="entry name" value="Umud Fragment, subunit A"/>
    <property type="match status" value="1"/>
</dbReference>
<evidence type="ECO:0000313" key="2">
    <source>
        <dbReference type="Proteomes" id="UP001652431"/>
    </source>
</evidence>
<comment type="caution">
    <text evidence="1">The sequence shown here is derived from an EMBL/GenBank/DDBJ whole genome shotgun (WGS) entry which is preliminary data.</text>
</comment>
<evidence type="ECO:0000313" key="1">
    <source>
        <dbReference type="EMBL" id="MCU6687073.1"/>
    </source>
</evidence>
<name>A0ABT2RNX7_9FIRM</name>
<accession>A0ABT2RNX7</accession>
<dbReference type="RefSeq" id="WP_262575459.1">
    <property type="nucleotide sequence ID" value="NZ_JAOQJU010000013.1"/>
</dbReference>
<sequence>MEFRLSDYDEIIREVLDSGGEFQLFPRGTSMLPLIREKRDYVILVQCAERPKPKDIIFYQRKNGQYVLHRILKVREDGYVLCGDNQAWLEYGIQDEQIIGKVKYIGRKGKKLSSQSARLRLYERIWCFLPLRKIYFRVAGHRYLKNI</sequence>
<protein>
    <submittedName>
        <fullName evidence="1">S24/S26 family peptidase</fullName>
    </submittedName>
</protein>
<dbReference type="InterPro" id="IPR036286">
    <property type="entry name" value="LexA/Signal_pep-like_sf"/>
</dbReference>
<gene>
    <name evidence="1" type="ORF">OCV99_11030</name>
</gene>
<dbReference type="CDD" id="cd06462">
    <property type="entry name" value="Peptidase_S24_S26"/>
    <property type="match status" value="1"/>
</dbReference>
<organism evidence="1 2">
    <name type="scientific">Dorea acetigenes</name>
    <dbReference type="NCBI Taxonomy" id="2981787"/>
    <lineage>
        <taxon>Bacteria</taxon>
        <taxon>Bacillati</taxon>
        <taxon>Bacillota</taxon>
        <taxon>Clostridia</taxon>
        <taxon>Lachnospirales</taxon>
        <taxon>Lachnospiraceae</taxon>
        <taxon>Dorea</taxon>
    </lineage>
</organism>
<reference evidence="1 2" key="1">
    <citation type="journal article" date="2021" name="ISME Commun">
        <title>Automated analysis of genomic sequences facilitates high-throughput and comprehensive description of bacteria.</title>
        <authorList>
            <person name="Hitch T.C.A."/>
        </authorList>
    </citation>
    <scope>NUCLEOTIDE SEQUENCE [LARGE SCALE GENOMIC DNA]</scope>
    <source>
        <strain evidence="1 2">Sanger_03</strain>
    </source>
</reference>
<keyword evidence="2" id="KW-1185">Reference proteome</keyword>
<dbReference type="Proteomes" id="UP001652431">
    <property type="component" value="Unassembled WGS sequence"/>
</dbReference>